<feature type="compositionally biased region" description="Acidic residues" evidence="1">
    <location>
        <begin position="22"/>
        <end position="35"/>
    </location>
</feature>
<feature type="region of interest" description="Disordered" evidence="1">
    <location>
        <begin position="1"/>
        <end position="40"/>
    </location>
</feature>
<feature type="region of interest" description="Disordered" evidence="1">
    <location>
        <begin position="57"/>
        <end position="79"/>
    </location>
</feature>
<reference evidence="2 3" key="1">
    <citation type="submission" date="2022-12" db="EMBL/GenBank/DDBJ databases">
        <title>Microbacterium terricola strain KV-448 chromosome, complete genome.</title>
        <authorList>
            <person name="Oshima T."/>
            <person name="Moriya T."/>
            <person name="Bessho Y."/>
        </authorList>
    </citation>
    <scope>NUCLEOTIDE SEQUENCE [LARGE SCALE GENOMIC DNA]</scope>
    <source>
        <strain evidence="2 3">KV-448</strain>
    </source>
</reference>
<gene>
    <name evidence="2" type="ORF">Microterr_29970</name>
</gene>
<evidence type="ECO:0000313" key="2">
    <source>
        <dbReference type="EMBL" id="BDV32337.1"/>
    </source>
</evidence>
<dbReference type="EMBL" id="AP027141">
    <property type="protein sequence ID" value="BDV32337.1"/>
    <property type="molecule type" value="Genomic_DNA"/>
</dbReference>
<accession>A0ABM8E2Y7</accession>
<feature type="compositionally biased region" description="Basic residues" evidence="1">
    <location>
        <begin position="68"/>
        <end position="79"/>
    </location>
</feature>
<evidence type="ECO:0000256" key="1">
    <source>
        <dbReference type="SAM" id="MobiDB-lite"/>
    </source>
</evidence>
<name>A0ABM8E2Y7_9MICO</name>
<organism evidence="2 3">
    <name type="scientific">Microbacterium terricola</name>
    <dbReference type="NCBI Taxonomy" id="344163"/>
    <lineage>
        <taxon>Bacteria</taxon>
        <taxon>Bacillati</taxon>
        <taxon>Actinomycetota</taxon>
        <taxon>Actinomycetes</taxon>
        <taxon>Micrococcales</taxon>
        <taxon>Microbacteriaceae</taxon>
        <taxon>Microbacterium</taxon>
    </lineage>
</organism>
<feature type="compositionally biased region" description="Basic and acidic residues" evidence="1">
    <location>
        <begin position="1"/>
        <end position="19"/>
    </location>
</feature>
<protein>
    <submittedName>
        <fullName evidence="2">Uncharacterized protein</fullName>
    </submittedName>
</protein>
<dbReference type="Proteomes" id="UP001317779">
    <property type="component" value="Chromosome"/>
</dbReference>
<proteinExistence type="predicted"/>
<sequence>MLHERGGAVELAVHGDRTGAEGAEEQDTGEGDEDEISRQMPVSAGFRLLRILSHGTSLGTAGWDDTGRRRRARARPRLP</sequence>
<evidence type="ECO:0000313" key="3">
    <source>
        <dbReference type="Proteomes" id="UP001317779"/>
    </source>
</evidence>
<keyword evidence="3" id="KW-1185">Reference proteome</keyword>